<sequence>MTLRSRLEALNTRFNALIQNRLRNEDEDNNLSTEHNTIDRLRMFQSNIPNEVPATTRRRAARQSIIRISFIENSGEHLITTQRTTVKKLVVPFSMNERAFLQKIREAFLIIGEGGIEICRVDRRRRVIPAELSSVCPSVIKACPQFGRSAVYVRLKNTYSLAGTQHESSNEVNCQSSTTNTSSSAGTQRQSRNEVNCQSSTTDPICGIVENVGNAGTSSMDHQRRQLESFEQRRRQVFIYLLFSVLITFSYI</sequence>
<feature type="region of interest" description="Disordered" evidence="1">
    <location>
        <begin position="170"/>
        <end position="200"/>
    </location>
</feature>
<gene>
    <name evidence="2" type="primary">LOC122137010</name>
</gene>
<feature type="compositionally biased region" description="Polar residues" evidence="1">
    <location>
        <begin position="185"/>
        <end position="200"/>
    </location>
</feature>
<protein>
    <submittedName>
        <fullName evidence="2">Uncharacterized protein LOC122137010</fullName>
    </submittedName>
</protein>
<proteinExistence type="predicted"/>
<dbReference type="OrthoDB" id="8940068at2759"/>
<evidence type="ECO:0000313" key="2">
    <source>
        <dbReference type="RefSeq" id="XP_042577850.1"/>
    </source>
</evidence>
<name>A0A9Q9W6R5_CYPCA</name>
<dbReference type="GeneID" id="122137010"/>
<dbReference type="Proteomes" id="UP001155660">
    <property type="component" value="Chromosome B4"/>
</dbReference>
<dbReference type="KEGG" id="ccar:122137010"/>
<organism evidence="2">
    <name type="scientific">Cyprinus carpio</name>
    <name type="common">Common carp</name>
    <dbReference type="NCBI Taxonomy" id="7962"/>
    <lineage>
        <taxon>Eukaryota</taxon>
        <taxon>Metazoa</taxon>
        <taxon>Chordata</taxon>
        <taxon>Craniata</taxon>
        <taxon>Vertebrata</taxon>
        <taxon>Euteleostomi</taxon>
        <taxon>Actinopterygii</taxon>
        <taxon>Neopterygii</taxon>
        <taxon>Teleostei</taxon>
        <taxon>Ostariophysi</taxon>
        <taxon>Cypriniformes</taxon>
        <taxon>Cyprinidae</taxon>
        <taxon>Cyprininae</taxon>
        <taxon>Cyprinus</taxon>
    </lineage>
</organism>
<dbReference type="AlphaFoldDB" id="A0A9Q9W6R5"/>
<evidence type="ECO:0000256" key="1">
    <source>
        <dbReference type="SAM" id="MobiDB-lite"/>
    </source>
</evidence>
<accession>A0A9Q9W6R5</accession>
<dbReference type="RefSeq" id="XP_042577850.1">
    <property type="nucleotide sequence ID" value="XM_042721916.1"/>
</dbReference>
<reference evidence="2" key="1">
    <citation type="submission" date="2025-08" db="UniProtKB">
        <authorList>
            <consortium name="RefSeq"/>
        </authorList>
    </citation>
    <scope>IDENTIFICATION</scope>
    <source>
        <tissue evidence="2">Muscle</tissue>
    </source>
</reference>